<dbReference type="InterPro" id="IPR028082">
    <property type="entry name" value="Peripla_BP_I"/>
</dbReference>
<organism evidence="5 6">
    <name type="scientific">Bifidobacterium asteroides</name>
    <dbReference type="NCBI Taxonomy" id="1684"/>
    <lineage>
        <taxon>Bacteria</taxon>
        <taxon>Bacillati</taxon>
        <taxon>Actinomycetota</taxon>
        <taxon>Actinomycetes</taxon>
        <taxon>Bifidobacteriales</taxon>
        <taxon>Bifidobacteriaceae</taxon>
        <taxon>Bifidobacterium</taxon>
    </lineage>
</organism>
<keyword evidence="3" id="KW-0804">Transcription</keyword>
<keyword evidence="2" id="KW-0238">DNA-binding</keyword>
<dbReference type="PANTHER" id="PTHR30146">
    <property type="entry name" value="LACI-RELATED TRANSCRIPTIONAL REPRESSOR"/>
    <property type="match status" value="1"/>
</dbReference>
<evidence type="ECO:0000256" key="3">
    <source>
        <dbReference type="ARBA" id="ARBA00023163"/>
    </source>
</evidence>
<accession>A0A318ML19</accession>
<dbReference type="SUPFAM" id="SSF47413">
    <property type="entry name" value="lambda repressor-like DNA-binding domains"/>
    <property type="match status" value="1"/>
</dbReference>
<dbReference type="InterPro" id="IPR001761">
    <property type="entry name" value="Peripla_BP/Lac1_sug-bd_dom"/>
</dbReference>
<gene>
    <name evidence="5" type="ORF">DKK74_07430</name>
</gene>
<name>A0A318ML19_9BIFI</name>
<evidence type="ECO:0000259" key="4">
    <source>
        <dbReference type="PROSITE" id="PS50932"/>
    </source>
</evidence>
<dbReference type="OrthoDB" id="37081at2"/>
<evidence type="ECO:0000256" key="1">
    <source>
        <dbReference type="ARBA" id="ARBA00023015"/>
    </source>
</evidence>
<dbReference type="PANTHER" id="PTHR30146:SF109">
    <property type="entry name" value="HTH-TYPE TRANSCRIPTIONAL REGULATOR GALS"/>
    <property type="match status" value="1"/>
</dbReference>
<reference evidence="5 6" key="1">
    <citation type="submission" date="2018-05" db="EMBL/GenBank/DDBJ databases">
        <title>Reference genomes for bee gut microbiota database.</title>
        <authorList>
            <person name="Ellegaard K.M."/>
        </authorList>
    </citation>
    <scope>NUCLEOTIDE SEQUENCE [LARGE SCALE GENOMIC DNA]</scope>
    <source>
        <strain evidence="5 6">ESL0199</strain>
    </source>
</reference>
<dbReference type="GO" id="GO:0003700">
    <property type="term" value="F:DNA-binding transcription factor activity"/>
    <property type="evidence" value="ECO:0007669"/>
    <property type="project" value="TreeGrafter"/>
</dbReference>
<evidence type="ECO:0000313" key="5">
    <source>
        <dbReference type="EMBL" id="PXY86644.1"/>
    </source>
</evidence>
<dbReference type="PROSITE" id="PS50932">
    <property type="entry name" value="HTH_LACI_2"/>
    <property type="match status" value="1"/>
</dbReference>
<dbReference type="Pfam" id="PF00532">
    <property type="entry name" value="Peripla_BP_1"/>
    <property type="match status" value="1"/>
</dbReference>
<dbReference type="Gene3D" id="3.40.50.2300">
    <property type="match status" value="2"/>
</dbReference>
<dbReference type="GO" id="GO:0000976">
    <property type="term" value="F:transcription cis-regulatory region binding"/>
    <property type="evidence" value="ECO:0007669"/>
    <property type="project" value="TreeGrafter"/>
</dbReference>
<dbReference type="InterPro" id="IPR010982">
    <property type="entry name" value="Lambda_DNA-bd_dom_sf"/>
</dbReference>
<keyword evidence="1" id="KW-0805">Transcription regulation</keyword>
<dbReference type="PROSITE" id="PS00356">
    <property type="entry name" value="HTH_LACI_1"/>
    <property type="match status" value="1"/>
</dbReference>
<evidence type="ECO:0000313" key="6">
    <source>
        <dbReference type="Proteomes" id="UP000248128"/>
    </source>
</evidence>
<dbReference type="InterPro" id="IPR000843">
    <property type="entry name" value="HTH_LacI"/>
</dbReference>
<dbReference type="RefSeq" id="WP_110413472.1">
    <property type="nucleotide sequence ID" value="NZ_QGLK01000005.1"/>
</dbReference>
<dbReference type="AlphaFoldDB" id="A0A318ML19"/>
<dbReference type="CDD" id="cd01392">
    <property type="entry name" value="HTH_LacI"/>
    <property type="match status" value="1"/>
</dbReference>
<proteinExistence type="predicted"/>
<sequence>MTTIKDVAARAGVSLGTASRVLSKSPHTSADSRAKVMQAAKQLGYVANGPAQSLRRARTNILGLLISDIRNPFFARLALSAEKEARKSGYMVVYGNANEDADTADEIVQVFSQQRVDGVLFSPQGIMTPHIQSFLKTGTPLVLLNRHLEGIEAPYFGTDNVQGMNQILQYLHERKHKRVAFVSGPTTISTGLERYRTFMEGRDSFGFDPDPRLVQIGNFLAEGGYRAAQDIIRSGLKPSAIIGANGETTVGILHALHDCLSTKEARRIEIVSFDDMEWFDFISPRISAVRNDATSIGREGAKGLIKLIQGKRVESKMIPTQFINRST</sequence>
<comment type="caution">
    <text evidence="5">The sequence shown here is derived from an EMBL/GenBank/DDBJ whole genome shotgun (WGS) entry which is preliminary data.</text>
</comment>
<feature type="domain" description="HTH lacI-type" evidence="4">
    <location>
        <begin position="2"/>
        <end position="56"/>
    </location>
</feature>
<dbReference type="Gene3D" id="1.10.260.40">
    <property type="entry name" value="lambda repressor-like DNA-binding domains"/>
    <property type="match status" value="1"/>
</dbReference>
<evidence type="ECO:0000256" key="2">
    <source>
        <dbReference type="ARBA" id="ARBA00023125"/>
    </source>
</evidence>
<dbReference type="Pfam" id="PF00356">
    <property type="entry name" value="LacI"/>
    <property type="match status" value="1"/>
</dbReference>
<dbReference type="Proteomes" id="UP000248128">
    <property type="component" value="Unassembled WGS sequence"/>
</dbReference>
<protein>
    <submittedName>
        <fullName evidence="5">LacI family transcriptional regulator</fullName>
    </submittedName>
</protein>
<dbReference type="SMART" id="SM00354">
    <property type="entry name" value="HTH_LACI"/>
    <property type="match status" value="1"/>
</dbReference>
<dbReference type="SUPFAM" id="SSF53822">
    <property type="entry name" value="Periplasmic binding protein-like I"/>
    <property type="match status" value="1"/>
</dbReference>
<dbReference type="EMBL" id="QGLK01000005">
    <property type="protein sequence ID" value="PXY86644.1"/>
    <property type="molecule type" value="Genomic_DNA"/>
</dbReference>